<dbReference type="PROSITE" id="PS50811">
    <property type="entry name" value="WRKY"/>
    <property type="match status" value="1"/>
</dbReference>
<dbReference type="PANTHER" id="PTHR32096:SF133">
    <property type="entry name" value="WRKY TRANSCRIPTION FACTOR 41-RELATED"/>
    <property type="match status" value="1"/>
</dbReference>
<evidence type="ECO:0000259" key="6">
    <source>
        <dbReference type="PROSITE" id="PS50811"/>
    </source>
</evidence>
<evidence type="ECO:0000256" key="1">
    <source>
        <dbReference type="ARBA" id="ARBA00004123"/>
    </source>
</evidence>
<keyword evidence="2" id="KW-0805">Transcription regulation</keyword>
<gene>
    <name evidence="7" type="ORF">FPE_LOCUS15133</name>
</gene>
<dbReference type="SUPFAM" id="SSF118290">
    <property type="entry name" value="WRKY DNA-binding domain"/>
    <property type="match status" value="1"/>
</dbReference>
<name>A0AAD1ZEX8_9LAMI</name>
<comment type="subcellular location">
    <subcellularLocation>
        <location evidence="1">Nucleus</location>
    </subcellularLocation>
</comment>
<dbReference type="Pfam" id="PF03106">
    <property type="entry name" value="WRKY"/>
    <property type="match status" value="1"/>
</dbReference>
<dbReference type="GO" id="GO:0003700">
    <property type="term" value="F:DNA-binding transcription factor activity"/>
    <property type="evidence" value="ECO:0007669"/>
    <property type="project" value="InterPro"/>
</dbReference>
<evidence type="ECO:0000313" key="7">
    <source>
        <dbReference type="EMBL" id="CAI9767703.1"/>
    </source>
</evidence>
<dbReference type="Proteomes" id="UP000834106">
    <property type="component" value="Chromosome 9"/>
</dbReference>
<evidence type="ECO:0000256" key="4">
    <source>
        <dbReference type="ARBA" id="ARBA00023163"/>
    </source>
</evidence>
<dbReference type="InterPro" id="IPR044810">
    <property type="entry name" value="WRKY_plant"/>
</dbReference>
<keyword evidence="4" id="KW-0804">Transcription</keyword>
<proteinExistence type="predicted"/>
<dbReference type="GO" id="GO:0000976">
    <property type="term" value="F:transcription cis-regulatory region binding"/>
    <property type="evidence" value="ECO:0007669"/>
    <property type="project" value="TreeGrafter"/>
</dbReference>
<dbReference type="InterPro" id="IPR003657">
    <property type="entry name" value="WRKY_dom"/>
</dbReference>
<reference evidence="7" key="1">
    <citation type="submission" date="2023-05" db="EMBL/GenBank/DDBJ databases">
        <authorList>
            <person name="Huff M."/>
        </authorList>
    </citation>
    <scope>NUCLEOTIDE SEQUENCE</scope>
</reference>
<protein>
    <recommendedName>
        <fullName evidence="6">WRKY domain-containing protein</fullName>
    </recommendedName>
</protein>
<dbReference type="InterPro" id="IPR036576">
    <property type="entry name" value="WRKY_dom_sf"/>
</dbReference>
<feature type="domain" description="WRKY" evidence="6">
    <location>
        <begin position="97"/>
        <end position="160"/>
    </location>
</feature>
<evidence type="ECO:0000313" key="8">
    <source>
        <dbReference type="Proteomes" id="UP000834106"/>
    </source>
</evidence>
<keyword evidence="3" id="KW-0238">DNA-binding</keyword>
<dbReference type="PANTHER" id="PTHR32096">
    <property type="entry name" value="WRKY TRANSCRIPTION FACTOR 30-RELATED-RELATED"/>
    <property type="match status" value="1"/>
</dbReference>
<dbReference type="AlphaFoldDB" id="A0AAD1ZEX8"/>
<sequence length="295" mass="32893">MENSADLELKNLMNELTQGRELAKQLQISLNTSSSSDETCEFLIQRIKNTYEKALSMLNNDDGDDLDREFKEYQNTTRKRKAMPTSTKKVQLCPGTGLEEQLDDGYSWKKYGQKDILGAKYPRGYYRCSHGRGKGCIATKKVQRSNNDPTVIEITYIGEHTCNHVSSSNPTPTLPENYIFPDTNNQSFQNFNNLSPSSINPESYIFPNAMMDNYVLGTFMSPTPSESNYFAISPTLTSNYGGNHNAHATQSEVITPFTSSVTSSGINSPVVGLDFPFAPKEIDSNFPFGSLGFFP</sequence>
<accession>A0AAD1ZEX8</accession>
<dbReference type="GO" id="GO:0005634">
    <property type="term" value="C:nucleus"/>
    <property type="evidence" value="ECO:0007669"/>
    <property type="project" value="UniProtKB-SubCell"/>
</dbReference>
<dbReference type="EMBL" id="OU503044">
    <property type="protein sequence ID" value="CAI9767703.1"/>
    <property type="molecule type" value="Genomic_DNA"/>
</dbReference>
<dbReference type="Gene3D" id="2.20.25.80">
    <property type="entry name" value="WRKY domain"/>
    <property type="match status" value="1"/>
</dbReference>
<keyword evidence="8" id="KW-1185">Reference proteome</keyword>
<keyword evidence="5" id="KW-0539">Nucleus</keyword>
<dbReference type="SMART" id="SM00774">
    <property type="entry name" value="WRKY"/>
    <property type="match status" value="1"/>
</dbReference>
<evidence type="ECO:0000256" key="5">
    <source>
        <dbReference type="ARBA" id="ARBA00023242"/>
    </source>
</evidence>
<evidence type="ECO:0000256" key="3">
    <source>
        <dbReference type="ARBA" id="ARBA00023125"/>
    </source>
</evidence>
<evidence type="ECO:0000256" key="2">
    <source>
        <dbReference type="ARBA" id="ARBA00023015"/>
    </source>
</evidence>
<organism evidence="7 8">
    <name type="scientific">Fraxinus pennsylvanica</name>
    <dbReference type="NCBI Taxonomy" id="56036"/>
    <lineage>
        <taxon>Eukaryota</taxon>
        <taxon>Viridiplantae</taxon>
        <taxon>Streptophyta</taxon>
        <taxon>Embryophyta</taxon>
        <taxon>Tracheophyta</taxon>
        <taxon>Spermatophyta</taxon>
        <taxon>Magnoliopsida</taxon>
        <taxon>eudicotyledons</taxon>
        <taxon>Gunneridae</taxon>
        <taxon>Pentapetalae</taxon>
        <taxon>asterids</taxon>
        <taxon>lamiids</taxon>
        <taxon>Lamiales</taxon>
        <taxon>Oleaceae</taxon>
        <taxon>Oleeae</taxon>
        <taxon>Fraxinus</taxon>
    </lineage>
</organism>